<gene>
    <name evidence="2" type="ORF">CSW64_07920</name>
</gene>
<accession>A0A2D2AWH1</accession>
<dbReference type="AlphaFoldDB" id="A0A2D2AWH1"/>
<keyword evidence="3" id="KW-1185">Reference proteome</keyword>
<feature type="domain" description="Antitoxin FitA-like ribbon-helix-helix" evidence="1">
    <location>
        <begin position="2"/>
        <end position="37"/>
    </location>
</feature>
<dbReference type="InterPro" id="IPR053853">
    <property type="entry name" value="FitA-like_RHH"/>
</dbReference>
<dbReference type="GO" id="GO:0006355">
    <property type="term" value="P:regulation of DNA-templated transcription"/>
    <property type="evidence" value="ECO:0007669"/>
    <property type="project" value="InterPro"/>
</dbReference>
<dbReference type="SUPFAM" id="SSF47598">
    <property type="entry name" value="Ribbon-helix-helix"/>
    <property type="match status" value="1"/>
</dbReference>
<evidence type="ECO:0000313" key="3">
    <source>
        <dbReference type="Proteomes" id="UP000228945"/>
    </source>
</evidence>
<sequence length="87" mass="9666">MPTLTIRNISESAHDALRRRAAENRRSMEAEARLLIETLDAAPAQDIDWERLRALQARAIAAVGGPEAAKGVVDEFLANRLKDWGEE</sequence>
<name>A0A2D2AWH1_9CAUL</name>
<dbReference type="OrthoDB" id="2389872at2"/>
<organism evidence="2 3">
    <name type="scientific">Caulobacter mirabilis</name>
    <dbReference type="NCBI Taxonomy" id="69666"/>
    <lineage>
        <taxon>Bacteria</taxon>
        <taxon>Pseudomonadati</taxon>
        <taxon>Pseudomonadota</taxon>
        <taxon>Alphaproteobacteria</taxon>
        <taxon>Caulobacterales</taxon>
        <taxon>Caulobacteraceae</taxon>
        <taxon>Caulobacter</taxon>
    </lineage>
</organism>
<proteinExistence type="predicted"/>
<dbReference type="EMBL" id="CP024201">
    <property type="protein sequence ID" value="ATQ42346.1"/>
    <property type="molecule type" value="Genomic_DNA"/>
</dbReference>
<evidence type="ECO:0000259" key="1">
    <source>
        <dbReference type="Pfam" id="PF22513"/>
    </source>
</evidence>
<evidence type="ECO:0000313" key="2">
    <source>
        <dbReference type="EMBL" id="ATQ42346.1"/>
    </source>
</evidence>
<reference evidence="2 3" key="1">
    <citation type="submission" date="2017-10" db="EMBL/GenBank/DDBJ databases">
        <title>Genome sequence of Caulobacter mirabilis FWC38.</title>
        <authorList>
            <person name="Fiebig A."/>
            <person name="Crosson S."/>
        </authorList>
    </citation>
    <scope>NUCLEOTIDE SEQUENCE [LARGE SCALE GENOMIC DNA]</scope>
    <source>
        <strain evidence="2 3">FWC 38</strain>
    </source>
</reference>
<dbReference type="InterPro" id="IPR010985">
    <property type="entry name" value="Ribbon_hlx_hlx"/>
</dbReference>
<dbReference type="Gene3D" id="1.10.1220.10">
    <property type="entry name" value="Met repressor-like"/>
    <property type="match status" value="1"/>
</dbReference>
<dbReference type="InterPro" id="IPR013321">
    <property type="entry name" value="Arc_rbn_hlx_hlx"/>
</dbReference>
<dbReference type="Proteomes" id="UP000228945">
    <property type="component" value="Chromosome"/>
</dbReference>
<dbReference type="KEGG" id="cmb:CSW64_07920"/>
<dbReference type="Pfam" id="PF22513">
    <property type="entry name" value="FitA-like_RHH"/>
    <property type="match status" value="1"/>
</dbReference>
<protein>
    <submittedName>
        <fullName evidence="2">Plasmid stabilization protein</fullName>
    </submittedName>
</protein>
<dbReference type="RefSeq" id="WP_099621603.1">
    <property type="nucleotide sequence ID" value="NZ_CP024201.1"/>
</dbReference>